<dbReference type="Proteomes" id="UP000281738">
    <property type="component" value="Unassembled WGS sequence"/>
</dbReference>
<keyword evidence="5" id="KW-1185">Reference proteome</keyword>
<accession>A0A3N2CYH9</accession>
<dbReference type="CDD" id="cd05830">
    <property type="entry name" value="Sortase_E"/>
    <property type="match status" value="1"/>
</dbReference>
<dbReference type="Gene3D" id="2.40.260.10">
    <property type="entry name" value="Sortase"/>
    <property type="match status" value="1"/>
</dbReference>
<feature type="active site" description="Acyl-thioester intermediate" evidence="2">
    <location>
        <position position="202"/>
    </location>
</feature>
<feature type="compositionally biased region" description="Pro residues" evidence="3">
    <location>
        <begin position="57"/>
        <end position="68"/>
    </location>
</feature>
<reference evidence="4 5" key="1">
    <citation type="submission" date="2018-11" db="EMBL/GenBank/DDBJ databases">
        <title>Sequencing the genomes of 1000 actinobacteria strains.</title>
        <authorList>
            <person name="Klenk H.-P."/>
        </authorList>
    </citation>
    <scope>NUCLEOTIDE SEQUENCE [LARGE SCALE GENOMIC DNA]</scope>
    <source>
        <strain evidence="4 5">DSM 12652</strain>
    </source>
</reference>
<dbReference type="GO" id="GO:0016787">
    <property type="term" value="F:hydrolase activity"/>
    <property type="evidence" value="ECO:0007669"/>
    <property type="project" value="UniProtKB-KW"/>
</dbReference>
<evidence type="ECO:0000256" key="3">
    <source>
        <dbReference type="SAM" id="MobiDB-lite"/>
    </source>
</evidence>
<keyword evidence="1" id="KW-0378">Hydrolase</keyword>
<dbReference type="AlphaFoldDB" id="A0A3N2CYH9"/>
<name>A0A3N2CYH9_9ACTN</name>
<dbReference type="InterPro" id="IPR005754">
    <property type="entry name" value="Sortase"/>
</dbReference>
<dbReference type="SUPFAM" id="SSF63817">
    <property type="entry name" value="Sortase"/>
    <property type="match status" value="1"/>
</dbReference>
<feature type="compositionally biased region" description="Low complexity" evidence="3">
    <location>
        <begin position="30"/>
        <end position="44"/>
    </location>
</feature>
<proteinExistence type="predicted"/>
<evidence type="ECO:0000313" key="4">
    <source>
        <dbReference type="EMBL" id="ROR92488.1"/>
    </source>
</evidence>
<sequence>MTGIGSVLLAACTTDPPPGAVEAPEPSEPTRTVTTDDTGGAVTDPRPPPWVTRARPYPSPTPETPAPEPRTSYVSIAALGLRDVPVQRYRGRPDDAPGTAIQDTGVMASPRGPGGGVGPGEVGNFIVTGHRTSHGAPLAQLPALAEGARVQVRSGDRVLVYRVTATRETSFRSPASLRAQAAPVPGRPGVRPTEAMLTLSTCATPEDHAEGNYWSDEFGNPEHRIDKVAVLVRERPA</sequence>
<evidence type="ECO:0000313" key="5">
    <source>
        <dbReference type="Proteomes" id="UP000281738"/>
    </source>
</evidence>
<evidence type="ECO:0000256" key="2">
    <source>
        <dbReference type="PIRSR" id="PIRSR605754-1"/>
    </source>
</evidence>
<dbReference type="InterPro" id="IPR023365">
    <property type="entry name" value="Sortase_dom-sf"/>
</dbReference>
<evidence type="ECO:0000256" key="1">
    <source>
        <dbReference type="ARBA" id="ARBA00022801"/>
    </source>
</evidence>
<gene>
    <name evidence="4" type="ORF">EDD33_3379</name>
</gene>
<feature type="active site" description="Proton donor/acceptor" evidence="2">
    <location>
        <position position="130"/>
    </location>
</feature>
<organism evidence="4 5">
    <name type="scientific">Nocardioides aurantiacus</name>
    <dbReference type="NCBI Taxonomy" id="86796"/>
    <lineage>
        <taxon>Bacteria</taxon>
        <taxon>Bacillati</taxon>
        <taxon>Actinomycetota</taxon>
        <taxon>Actinomycetes</taxon>
        <taxon>Propionibacteriales</taxon>
        <taxon>Nocardioidaceae</taxon>
        <taxon>Nocardioides</taxon>
    </lineage>
</organism>
<dbReference type="EMBL" id="RKHO01000001">
    <property type="protein sequence ID" value="ROR92488.1"/>
    <property type="molecule type" value="Genomic_DNA"/>
</dbReference>
<feature type="region of interest" description="Disordered" evidence="3">
    <location>
        <begin position="1"/>
        <end position="71"/>
    </location>
</feature>
<comment type="caution">
    <text evidence="4">The sequence shown here is derived from an EMBL/GenBank/DDBJ whole genome shotgun (WGS) entry which is preliminary data.</text>
</comment>
<dbReference type="InterPro" id="IPR042003">
    <property type="entry name" value="Sortase_E"/>
</dbReference>
<protein>
    <submittedName>
        <fullName evidence="4">Sortase A</fullName>
    </submittedName>
</protein>
<feature type="region of interest" description="Disordered" evidence="3">
    <location>
        <begin position="89"/>
        <end position="111"/>
    </location>
</feature>
<dbReference type="Pfam" id="PF04203">
    <property type="entry name" value="Sortase"/>
    <property type="match status" value="1"/>
</dbReference>